<sequence length="35" mass="4025">MTEFMLSVSHNLVMFTWYTAPLVSLGIHDQPLSEE</sequence>
<dbReference type="InParanoid" id="G2Y9I0"/>
<evidence type="ECO:0000313" key="2">
    <source>
        <dbReference type="Proteomes" id="UP000008177"/>
    </source>
</evidence>
<dbReference type="AlphaFoldDB" id="G2Y9I0"/>
<reference evidence="2" key="1">
    <citation type="journal article" date="2011" name="PLoS Genet.">
        <title>Genomic analysis of the necrotrophic fungal pathogens Sclerotinia sclerotiorum and Botrytis cinerea.</title>
        <authorList>
            <person name="Amselem J."/>
            <person name="Cuomo C.A."/>
            <person name="van Kan J.A."/>
            <person name="Viaud M."/>
            <person name="Benito E.P."/>
            <person name="Couloux A."/>
            <person name="Coutinho P.M."/>
            <person name="de Vries R.P."/>
            <person name="Dyer P.S."/>
            <person name="Fillinger S."/>
            <person name="Fournier E."/>
            <person name="Gout L."/>
            <person name="Hahn M."/>
            <person name="Kohn L."/>
            <person name="Lapalu N."/>
            <person name="Plummer K.M."/>
            <person name="Pradier J.M."/>
            <person name="Quevillon E."/>
            <person name="Sharon A."/>
            <person name="Simon A."/>
            <person name="ten Have A."/>
            <person name="Tudzynski B."/>
            <person name="Tudzynski P."/>
            <person name="Wincker P."/>
            <person name="Andrew M."/>
            <person name="Anthouard V."/>
            <person name="Beever R.E."/>
            <person name="Beffa R."/>
            <person name="Benoit I."/>
            <person name="Bouzid O."/>
            <person name="Brault B."/>
            <person name="Chen Z."/>
            <person name="Choquer M."/>
            <person name="Collemare J."/>
            <person name="Cotton P."/>
            <person name="Danchin E.G."/>
            <person name="Da Silva C."/>
            <person name="Gautier A."/>
            <person name="Giraud C."/>
            <person name="Giraud T."/>
            <person name="Gonzalez C."/>
            <person name="Grossetete S."/>
            <person name="Guldener U."/>
            <person name="Henrissat B."/>
            <person name="Howlett B.J."/>
            <person name="Kodira C."/>
            <person name="Kretschmer M."/>
            <person name="Lappartient A."/>
            <person name="Leroch M."/>
            <person name="Levis C."/>
            <person name="Mauceli E."/>
            <person name="Neuveglise C."/>
            <person name="Oeser B."/>
            <person name="Pearson M."/>
            <person name="Poulain J."/>
            <person name="Poussereau N."/>
            <person name="Quesneville H."/>
            <person name="Rascle C."/>
            <person name="Schumacher J."/>
            <person name="Segurens B."/>
            <person name="Sexton A."/>
            <person name="Silva E."/>
            <person name="Sirven C."/>
            <person name="Soanes D.M."/>
            <person name="Talbot N.J."/>
            <person name="Templeton M."/>
            <person name="Yandava C."/>
            <person name="Yarden O."/>
            <person name="Zeng Q."/>
            <person name="Rollins J.A."/>
            <person name="Lebrun M.H."/>
            <person name="Dickman M."/>
        </authorList>
    </citation>
    <scope>NUCLEOTIDE SEQUENCE [LARGE SCALE GENOMIC DNA]</scope>
    <source>
        <strain evidence="2">T4</strain>
    </source>
</reference>
<dbReference type="HOGENOM" id="CLU_3368382_0_0_1"/>
<evidence type="ECO:0000313" key="1">
    <source>
        <dbReference type="EMBL" id="CCD49256.1"/>
    </source>
</evidence>
<name>G2Y9I0_BOTF4</name>
<organism evidence="1 2">
    <name type="scientific">Botryotinia fuckeliana (strain T4)</name>
    <name type="common">Noble rot fungus</name>
    <name type="synonym">Botrytis cinerea</name>
    <dbReference type="NCBI Taxonomy" id="999810"/>
    <lineage>
        <taxon>Eukaryota</taxon>
        <taxon>Fungi</taxon>
        <taxon>Dikarya</taxon>
        <taxon>Ascomycota</taxon>
        <taxon>Pezizomycotina</taxon>
        <taxon>Leotiomycetes</taxon>
        <taxon>Helotiales</taxon>
        <taxon>Sclerotiniaceae</taxon>
        <taxon>Botrytis</taxon>
    </lineage>
</organism>
<dbReference type="Proteomes" id="UP000008177">
    <property type="component" value="Unplaced contigs"/>
</dbReference>
<protein>
    <submittedName>
        <fullName evidence="1">Uncharacterized protein</fullName>
    </submittedName>
</protein>
<accession>G2Y9I0</accession>
<dbReference type="EMBL" id="FQ790300">
    <property type="protein sequence ID" value="CCD49256.1"/>
    <property type="molecule type" value="Genomic_DNA"/>
</dbReference>
<proteinExistence type="predicted"/>
<gene>
    <name evidence="1" type="ORF">BofuT4_uP031320.1</name>
</gene>